<proteinExistence type="predicted"/>
<evidence type="ECO:0000259" key="2">
    <source>
        <dbReference type="Pfam" id="PF20153"/>
    </source>
</evidence>
<keyword evidence="1" id="KW-0812">Transmembrane</keyword>
<reference evidence="3" key="2">
    <citation type="journal article" date="2020" name="Nat. Commun.">
        <title>Large-scale genome sequencing of mycorrhizal fungi provides insights into the early evolution of symbiotic traits.</title>
        <authorList>
            <person name="Miyauchi S."/>
            <person name="Kiss E."/>
            <person name="Kuo A."/>
            <person name="Drula E."/>
            <person name="Kohler A."/>
            <person name="Sanchez-Garcia M."/>
            <person name="Morin E."/>
            <person name="Andreopoulos B."/>
            <person name="Barry K.W."/>
            <person name="Bonito G."/>
            <person name="Buee M."/>
            <person name="Carver A."/>
            <person name="Chen C."/>
            <person name="Cichocki N."/>
            <person name="Clum A."/>
            <person name="Culley D."/>
            <person name="Crous P.W."/>
            <person name="Fauchery L."/>
            <person name="Girlanda M."/>
            <person name="Hayes R.D."/>
            <person name="Keri Z."/>
            <person name="LaButti K."/>
            <person name="Lipzen A."/>
            <person name="Lombard V."/>
            <person name="Magnuson J."/>
            <person name="Maillard F."/>
            <person name="Murat C."/>
            <person name="Nolan M."/>
            <person name="Ohm R.A."/>
            <person name="Pangilinan J."/>
            <person name="Pereira M.F."/>
            <person name="Perotto S."/>
            <person name="Peter M."/>
            <person name="Pfister S."/>
            <person name="Riley R."/>
            <person name="Sitrit Y."/>
            <person name="Stielow J.B."/>
            <person name="Szollosi G."/>
            <person name="Zifcakova L."/>
            <person name="Stursova M."/>
            <person name="Spatafora J.W."/>
            <person name="Tedersoo L."/>
            <person name="Vaario L.M."/>
            <person name="Yamada A."/>
            <person name="Yan M."/>
            <person name="Wang P."/>
            <person name="Xu J."/>
            <person name="Bruns T."/>
            <person name="Baldrian P."/>
            <person name="Vilgalys R."/>
            <person name="Dunand C."/>
            <person name="Henrissat B."/>
            <person name="Grigoriev I.V."/>
            <person name="Hibbett D."/>
            <person name="Nagy L.G."/>
            <person name="Martin F.M."/>
        </authorList>
    </citation>
    <scope>NUCLEOTIDE SEQUENCE</scope>
    <source>
        <strain evidence="3">Prilba</strain>
    </source>
</reference>
<evidence type="ECO:0000313" key="3">
    <source>
        <dbReference type="EMBL" id="KAF8484587.1"/>
    </source>
</evidence>
<feature type="transmembrane region" description="Helical" evidence="1">
    <location>
        <begin position="37"/>
        <end position="56"/>
    </location>
</feature>
<feature type="transmembrane region" description="Helical" evidence="1">
    <location>
        <begin position="175"/>
        <end position="197"/>
    </location>
</feature>
<gene>
    <name evidence="3" type="ORF">DFH94DRAFT_623933</name>
</gene>
<feature type="non-terminal residue" evidence="3">
    <location>
        <position position="1"/>
    </location>
</feature>
<evidence type="ECO:0000256" key="1">
    <source>
        <dbReference type="SAM" id="Phobius"/>
    </source>
</evidence>
<name>A0A9P5N282_9AGAM</name>
<sequence length="234" mass="26098">MSNPSDGSGALFSMYLDRAIAEDKEMVESWKADADKILVFTGVFSATVAALLVTTVPNIQQNPQDTAAFYLAHIYQQLSTQPNGTQASIPLTLTNPTEPFHPPRSGVWVNGLWFLSLVISLTCALLATLVQQWARRYLRVAYPRCSPHKKARIRAFYRQGVEKLHIPWTMEAVPMLLHISLFLFFGGLSVFLFGVHLTIFKVVTAWIAICVILYACLTSLPIIHKDSPYSTPLS</sequence>
<dbReference type="AlphaFoldDB" id="A0A9P5N282"/>
<keyword evidence="1" id="KW-1133">Transmembrane helix</keyword>
<keyword evidence="1" id="KW-0472">Membrane</keyword>
<dbReference type="EMBL" id="WHVB01000003">
    <property type="protein sequence ID" value="KAF8484587.1"/>
    <property type="molecule type" value="Genomic_DNA"/>
</dbReference>
<dbReference type="InterPro" id="IPR045338">
    <property type="entry name" value="DUF6535"/>
</dbReference>
<dbReference type="Proteomes" id="UP000759537">
    <property type="component" value="Unassembled WGS sequence"/>
</dbReference>
<evidence type="ECO:0000313" key="4">
    <source>
        <dbReference type="Proteomes" id="UP000759537"/>
    </source>
</evidence>
<organism evidence="3 4">
    <name type="scientific">Russula ochroleuca</name>
    <dbReference type="NCBI Taxonomy" id="152965"/>
    <lineage>
        <taxon>Eukaryota</taxon>
        <taxon>Fungi</taxon>
        <taxon>Dikarya</taxon>
        <taxon>Basidiomycota</taxon>
        <taxon>Agaricomycotina</taxon>
        <taxon>Agaricomycetes</taxon>
        <taxon>Russulales</taxon>
        <taxon>Russulaceae</taxon>
        <taxon>Russula</taxon>
    </lineage>
</organism>
<accession>A0A9P5N282</accession>
<dbReference type="Pfam" id="PF20153">
    <property type="entry name" value="DUF6535"/>
    <property type="match status" value="1"/>
</dbReference>
<feature type="transmembrane region" description="Helical" evidence="1">
    <location>
        <begin position="203"/>
        <end position="223"/>
    </location>
</feature>
<dbReference type="OrthoDB" id="3219854at2759"/>
<keyword evidence="4" id="KW-1185">Reference proteome</keyword>
<comment type="caution">
    <text evidence="3">The sequence shown here is derived from an EMBL/GenBank/DDBJ whole genome shotgun (WGS) entry which is preliminary data.</text>
</comment>
<feature type="domain" description="DUF6535" evidence="2">
    <location>
        <begin position="14"/>
        <end position="193"/>
    </location>
</feature>
<feature type="transmembrane region" description="Helical" evidence="1">
    <location>
        <begin position="111"/>
        <end position="130"/>
    </location>
</feature>
<reference evidence="3" key="1">
    <citation type="submission" date="2019-10" db="EMBL/GenBank/DDBJ databases">
        <authorList>
            <consortium name="DOE Joint Genome Institute"/>
            <person name="Kuo A."/>
            <person name="Miyauchi S."/>
            <person name="Kiss E."/>
            <person name="Drula E."/>
            <person name="Kohler A."/>
            <person name="Sanchez-Garcia M."/>
            <person name="Andreopoulos B."/>
            <person name="Barry K.W."/>
            <person name="Bonito G."/>
            <person name="Buee M."/>
            <person name="Carver A."/>
            <person name="Chen C."/>
            <person name="Cichocki N."/>
            <person name="Clum A."/>
            <person name="Culley D."/>
            <person name="Crous P.W."/>
            <person name="Fauchery L."/>
            <person name="Girlanda M."/>
            <person name="Hayes R."/>
            <person name="Keri Z."/>
            <person name="LaButti K."/>
            <person name="Lipzen A."/>
            <person name="Lombard V."/>
            <person name="Magnuson J."/>
            <person name="Maillard F."/>
            <person name="Morin E."/>
            <person name="Murat C."/>
            <person name="Nolan M."/>
            <person name="Ohm R."/>
            <person name="Pangilinan J."/>
            <person name="Pereira M."/>
            <person name="Perotto S."/>
            <person name="Peter M."/>
            <person name="Riley R."/>
            <person name="Sitrit Y."/>
            <person name="Stielow B."/>
            <person name="Szollosi G."/>
            <person name="Zifcakova L."/>
            <person name="Stursova M."/>
            <person name="Spatafora J.W."/>
            <person name="Tedersoo L."/>
            <person name="Vaario L.-M."/>
            <person name="Yamada A."/>
            <person name="Yan M."/>
            <person name="Wang P."/>
            <person name="Xu J."/>
            <person name="Bruns T."/>
            <person name="Baldrian P."/>
            <person name="Vilgalys R."/>
            <person name="Henrissat B."/>
            <person name="Grigoriev I.V."/>
            <person name="Hibbett D."/>
            <person name="Nagy L.G."/>
            <person name="Martin F.M."/>
        </authorList>
    </citation>
    <scope>NUCLEOTIDE SEQUENCE</scope>
    <source>
        <strain evidence="3">Prilba</strain>
    </source>
</reference>
<protein>
    <recommendedName>
        <fullName evidence="2">DUF6535 domain-containing protein</fullName>
    </recommendedName>
</protein>